<name>A0A8J6U7F9_9FLAO</name>
<reference evidence="1 2" key="1">
    <citation type="journal article" date="2018" name="J. Microbiol.">
        <title>Aestuariibaculum marinum sp. nov., a marine bacterium isolated from seawater in South Korea.</title>
        <authorList>
            <person name="Choi J."/>
            <person name="Lee D."/>
            <person name="Jang J.H."/>
            <person name="Cha S."/>
            <person name="Seo T."/>
        </authorList>
    </citation>
    <scope>NUCLEOTIDE SEQUENCE [LARGE SCALE GENOMIC DNA]</scope>
    <source>
        <strain evidence="1 2">IP7</strain>
    </source>
</reference>
<gene>
    <name evidence="1" type="ORF">ICJ85_14480</name>
</gene>
<dbReference type="Proteomes" id="UP000621516">
    <property type="component" value="Unassembled WGS sequence"/>
</dbReference>
<protein>
    <submittedName>
        <fullName evidence="1">Uncharacterized protein</fullName>
    </submittedName>
</protein>
<dbReference type="EMBL" id="JACVXD010000011">
    <property type="protein sequence ID" value="MBD0825224.1"/>
    <property type="molecule type" value="Genomic_DNA"/>
</dbReference>
<sequence>MAKKFIFWKGYCNESKFIALDKINRIINNYGDIVDIKQFSDISITLKVELEELQIDRLYSDLKDYIKLDEFENMNSKSTRERTIFINISFASAKGNVKIEVPYV</sequence>
<organism evidence="1 2">
    <name type="scientific">Aestuariibaculum marinum</name>
    <dbReference type="NCBI Taxonomy" id="2683592"/>
    <lineage>
        <taxon>Bacteria</taxon>
        <taxon>Pseudomonadati</taxon>
        <taxon>Bacteroidota</taxon>
        <taxon>Flavobacteriia</taxon>
        <taxon>Flavobacteriales</taxon>
        <taxon>Flavobacteriaceae</taxon>
    </lineage>
</organism>
<accession>A0A8J6U7F9</accession>
<evidence type="ECO:0000313" key="1">
    <source>
        <dbReference type="EMBL" id="MBD0825224.1"/>
    </source>
</evidence>
<comment type="caution">
    <text evidence="1">The sequence shown here is derived from an EMBL/GenBank/DDBJ whole genome shotgun (WGS) entry which is preliminary data.</text>
</comment>
<dbReference type="AlphaFoldDB" id="A0A8J6U7F9"/>
<evidence type="ECO:0000313" key="2">
    <source>
        <dbReference type="Proteomes" id="UP000621516"/>
    </source>
</evidence>
<proteinExistence type="predicted"/>
<dbReference type="RefSeq" id="WP_188224516.1">
    <property type="nucleotide sequence ID" value="NZ_JACVXD010000011.1"/>
</dbReference>
<keyword evidence="2" id="KW-1185">Reference proteome</keyword>